<dbReference type="InterPro" id="IPR050640">
    <property type="entry name" value="Bact_2-comp_sensor_kinase"/>
</dbReference>
<evidence type="ECO:0000313" key="4">
    <source>
        <dbReference type="Proteomes" id="UP000679126"/>
    </source>
</evidence>
<keyword evidence="1" id="KW-1133">Transmembrane helix</keyword>
<sequence>MSKRNVREALGFNDKWFVLLGIPIVGFLTPIVYLGARFNRPPYYEWIAWAFSTAITAVFWFGNRAILVYMRRKYPLFGQSRKRILISAAVMLMYTLIVANFNGVTPPFWSEEGVFYGPNLNMLGIVNTLAIVSVYEIIYYMRQLRESVKHQEELRAENLLAQIRALKNQVDPHFLFNNLNTLSAIVQDDPQLAEPFIQRLSKLYRYILEMPESTLITVREELDLLEAYVYLLNTRFGDSLKVNINIPASFHAKKMVPFALQLLVENAIKHNIASSSRPLTVNIEAMESGLTVSNNLQKKQQPVISTGKGLENINSRIRLLQQQEMKCITTMDQFIVTLPLFPET</sequence>
<dbReference type="InterPro" id="IPR010559">
    <property type="entry name" value="Sig_transdc_His_kin_internal"/>
</dbReference>
<feature type="domain" description="Signal transduction histidine kinase internal region" evidence="2">
    <location>
        <begin position="161"/>
        <end position="240"/>
    </location>
</feature>
<dbReference type="PANTHER" id="PTHR34220:SF7">
    <property type="entry name" value="SENSOR HISTIDINE KINASE YPDA"/>
    <property type="match status" value="1"/>
</dbReference>
<evidence type="ECO:0000256" key="1">
    <source>
        <dbReference type="SAM" id="Phobius"/>
    </source>
</evidence>
<dbReference type="Proteomes" id="UP000679126">
    <property type="component" value="Unassembled WGS sequence"/>
</dbReference>
<gene>
    <name evidence="3" type="ORF">J7I43_05955</name>
</gene>
<keyword evidence="1" id="KW-0472">Membrane</keyword>
<comment type="caution">
    <text evidence="3">The sequence shown here is derived from an EMBL/GenBank/DDBJ whole genome shotgun (WGS) entry which is preliminary data.</text>
</comment>
<dbReference type="EMBL" id="JAGHKP010000001">
    <property type="protein sequence ID" value="MBO9151743.1"/>
    <property type="molecule type" value="Genomic_DNA"/>
</dbReference>
<feature type="transmembrane region" description="Helical" evidence="1">
    <location>
        <begin position="16"/>
        <end position="34"/>
    </location>
</feature>
<keyword evidence="3" id="KW-0808">Transferase</keyword>
<feature type="transmembrane region" description="Helical" evidence="1">
    <location>
        <begin position="46"/>
        <end position="63"/>
    </location>
</feature>
<name>A0ABS3YAP5_9BACT</name>
<dbReference type="GO" id="GO:0016301">
    <property type="term" value="F:kinase activity"/>
    <property type="evidence" value="ECO:0007669"/>
    <property type="project" value="UniProtKB-KW"/>
</dbReference>
<keyword evidence="4" id="KW-1185">Reference proteome</keyword>
<keyword evidence="1" id="KW-0812">Transmembrane</keyword>
<protein>
    <submittedName>
        <fullName evidence="3">Histidine kinase</fullName>
    </submittedName>
</protein>
<evidence type="ECO:0000259" key="2">
    <source>
        <dbReference type="Pfam" id="PF06580"/>
    </source>
</evidence>
<organism evidence="3 4">
    <name type="scientific">Chitinophaga chungangae</name>
    <dbReference type="NCBI Taxonomy" id="2821488"/>
    <lineage>
        <taxon>Bacteria</taxon>
        <taxon>Pseudomonadati</taxon>
        <taxon>Bacteroidota</taxon>
        <taxon>Chitinophagia</taxon>
        <taxon>Chitinophagales</taxon>
        <taxon>Chitinophagaceae</taxon>
        <taxon>Chitinophaga</taxon>
    </lineage>
</organism>
<proteinExistence type="predicted"/>
<accession>A0ABS3YAP5</accession>
<reference evidence="4" key="1">
    <citation type="submission" date="2021-03" db="EMBL/GenBank/DDBJ databases">
        <title>Assistant Professor.</title>
        <authorList>
            <person name="Huq M.A."/>
        </authorList>
    </citation>
    <scope>NUCLEOTIDE SEQUENCE [LARGE SCALE GENOMIC DNA]</scope>
    <source>
        <strain evidence="4">MAH-28</strain>
    </source>
</reference>
<feature type="transmembrane region" description="Helical" evidence="1">
    <location>
        <begin position="84"/>
        <end position="102"/>
    </location>
</feature>
<dbReference type="PANTHER" id="PTHR34220">
    <property type="entry name" value="SENSOR HISTIDINE KINASE YPDA"/>
    <property type="match status" value="1"/>
</dbReference>
<keyword evidence="3" id="KW-0418">Kinase</keyword>
<dbReference type="Pfam" id="PF06580">
    <property type="entry name" value="His_kinase"/>
    <property type="match status" value="1"/>
</dbReference>
<dbReference type="RefSeq" id="WP_209144235.1">
    <property type="nucleotide sequence ID" value="NZ_JAGHKP010000001.1"/>
</dbReference>
<evidence type="ECO:0000313" key="3">
    <source>
        <dbReference type="EMBL" id="MBO9151743.1"/>
    </source>
</evidence>
<feature type="transmembrane region" description="Helical" evidence="1">
    <location>
        <begin position="122"/>
        <end position="141"/>
    </location>
</feature>